<proteinExistence type="predicted"/>
<accession>A0A165NQ05</accession>
<protein>
    <submittedName>
        <fullName evidence="1">Uncharacterized protein</fullName>
    </submittedName>
</protein>
<evidence type="ECO:0000313" key="2">
    <source>
        <dbReference type="Proteomes" id="UP000076761"/>
    </source>
</evidence>
<reference evidence="1 2" key="1">
    <citation type="journal article" date="2016" name="Mol. Biol. Evol.">
        <title>Comparative Genomics of Early-Diverging Mushroom-Forming Fungi Provides Insights into the Origins of Lignocellulose Decay Capabilities.</title>
        <authorList>
            <person name="Nagy L.G."/>
            <person name="Riley R."/>
            <person name="Tritt A."/>
            <person name="Adam C."/>
            <person name="Daum C."/>
            <person name="Floudas D."/>
            <person name="Sun H."/>
            <person name="Yadav J.S."/>
            <person name="Pangilinan J."/>
            <person name="Larsson K.H."/>
            <person name="Matsuura K."/>
            <person name="Barry K."/>
            <person name="Labutti K."/>
            <person name="Kuo R."/>
            <person name="Ohm R.A."/>
            <person name="Bhattacharya S.S."/>
            <person name="Shirouzu T."/>
            <person name="Yoshinaga Y."/>
            <person name="Martin F.M."/>
            <person name="Grigoriev I.V."/>
            <person name="Hibbett D.S."/>
        </authorList>
    </citation>
    <scope>NUCLEOTIDE SEQUENCE [LARGE SCALE GENOMIC DNA]</scope>
    <source>
        <strain evidence="1 2">HHB14362 ss-1</strain>
    </source>
</reference>
<dbReference type="OrthoDB" id="2748218at2759"/>
<dbReference type="InParanoid" id="A0A165NQ05"/>
<evidence type="ECO:0000313" key="1">
    <source>
        <dbReference type="EMBL" id="KZT19942.1"/>
    </source>
</evidence>
<gene>
    <name evidence="1" type="ORF">NEOLEDRAFT_901573</name>
</gene>
<name>A0A165NQ05_9AGAM</name>
<keyword evidence="2" id="KW-1185">Reference proteome</keyword>
<sequence length="131" mass="14381">MSSPILVPLNQTTLLFLPSSDFQTGTVVQVYIRPARDTTVETLAAFYLAQDEISGLILRLVASLSPSLSSPLSIEIDGPTYSLRADRKKWKIAQHLKLKWGEETVSPASHKWVFTFAPKTGGGNPGRLRQG</sequence>
<dbReference type="AlphaFoldDB" id="A0A165NQ05"/>
<dbReference type="EMBL" id="KV425629">
    <property type="protein sequence ID" value="KZT19942.1"/>
    <property type="molecule type" value="Genomic_DNA"/>
</dbReference>
<dbReference type="Proteomes" id="UP000076761">
    <property type="component" value="Unassembled WGS sequence"/>
</dbReference>
<organism evidence="1 2">
    <name type="scientific">Neolentinus lepideus HHB14362 ss-1</name>
    <dbReference type="NCBI Taxonomy" id="1314782"/>
    <lineage>
        <taxon>Eukaryota</taxon>
        <taxon>Fungi</taxon>
        <taxon>Dikarya</taxon>
        <taxon>Basidiomycota</taxon>
        <taxon>Agaricomycotina</taxon>
        <taxon>Agaricomycetes</taxon>
        <taxon>Gloeophyllales</taxon>
        <taxon>Gloeophyllaceae</taxon>
        <taxon>Neolentinus</taxon>
    </lineage>
</organism>